<protein>
    <submittedName>
        <fullName evidence="9">Acyl-CoA dehydrogenase</fullName>
        <ecNumber evidence="9">1.3.8.7</ecNumber>
    </submittedName>
</protein>
<proteinExistence type="inferred from homology"/>
<feature type="domain" description="Acyl-CoA dehydrogenase/oxidase C-terminal" evidence="6">
    <location>
        <begin position="231"/>
        <end position="378"/>
    </location>
</feature>
<feature type="domain" description="Acyl-CoA dehydrogenase/oxidase N-terminal" evidence="8">
    <location>
        <begin position="8"/>
        <end position="120"/>
    </location>
</feature>
<comment type="similarity">
    <text evidence="2 5">Belongs to the acyl-CoA dehydrogenase family.</text>
</comment>
<gene>
    <name evidence="9" type="ORF">JOC94_000458</name>
</gene>
<dbReference type="PIRSF" id="PIRSF016578">
    <property type="entry name" value="HsaA"/>
    <property type="match status" value="1"/>
</dbReference>
<accession>A0ABS2R291</accession>
<organism evidence="9 10">
    <name type="scientific">Siminovitchia thermophila</name>
    <dbReference type="NCBI Taxonomy" id="1245522"/>
    <lineage>
        <taxon>Bacteria</taxon>
        <taxon>Bacillati</taxon>
        <taxon>Bacillota</taxon>
        <taxon>Bacilli</taxon>
        <taxon>Bacillales</taxon>
        <taxon>Bacillaceae</taxon>
        <taxon>Siminovitchia</taxon>
    </lineage>
</organism>
<dbReference type="Gene3D" id="1.10.540.10">
    <property type="entry name" value="Acyl-CoA dehydrogenase/oxidase, N-terminal domain"/>
    <property type="match status" value="1"/>
</dbReference>
<dbReference type="PANTHER" id="PTHR43884:SF12">
    <property type="entry name" value="ISOVALERYL-COA DEHYDROGENASE, MITOCHONDRIAL-RELATED"/>
    <property type="match status" value="1"/>
</dbReference>
<evidence type="ECO:0000313" key="9">
    <source>
        <dbReference type="EMBL" id="MBM7713490.1"/>
    </source>
</evidence>
<dbReference type="SUPFAM" id="SSF47203">
    <property type="entry name" value="Acyl-CoA dehydrogenase C-terminal domain-like"/>
    <property type="match status" value="1"/>
</dbReference>
<comment type="caution">
    <text evidence="9">The sequence shown here is derived from an EMBL/GenBank/DDBJ whole genome shotgun (WGS) entry which is preliminary data.</text>
</comment>
<dbReference type="Proteomes" id="UP000823485">
    <property type="component" value="Unassembled WGS sequence"/>
</dbReference>
<keyword evidence="4 5" id="KW-0274">FAD</keyword>
<feature type="domain" description="Acyl-CoA oxidase/dehydrogenase middle" evidence="7">
    <location>
        <begin position="124"/>
        <end position="219"/>
    </location>
</feature>
<dbReference type="InterPro" id="IPR013786">
    <property type="entry name" value="AcylCoA_DH/ox_N"/>
</dbReference>
<keyword evidence="3 5" id="KW-0285">Flavoprotein</keyword>
<keyword evidence="10" id="KW-1185">Reference proteome</keyword>
<evidence type="ECO:0000259" key="7">
    <source>
        <dbReference type="Pfam" id="PF02770"/>
    </source>
</evidence>
<dbReference type="EMBL" id="JAFBFH010000002">
    <property type="protein sequence ID" value="MBM7713490.1"/>
    <property type="molecule type" value="Genomic_DNA"/>
</dbReference>
<evidence type="ECO:0000256" key="1">
    <source>
        <dbReference type="ARBA" id="ARBA00001974"/>
    </source>
</evidence>
<dbReference type="GO" id="GO:0070991">
    <property type="term" value="F:medium-chain fatty acyl-CoA dehydrogenase activity"/>
    <property type="evidence" value="ECO:0007669"/>
    <property type="project" value="UniProtKB-EC"/>
</dbReference>
<dbReference type="InterPro" id="IPR046373">
    <property type="entry name" value="Acyl-CoA_Oxase/DH_mid-dom_sf"/>
</dbReference>
<name>A0ABS2R291_9BACI</name>
<evidence type="ECO:0000256" key="5">
    <source>
        <dbReference type="RuleBase" id="RU362125"/>
    </source>
</evidence>
<evidence type="ECO:0000259" key="6">
    <source>
        <dbReference type="Pfam" id="PF00441"/>
    </source>
</evidence>
<dbReference type="Pfam" id="PF02770">
    <property type="entry name" value="Acyl-CoA_dh_M"/>
    <property type="match status" value="1"/>
</dbReference>
<dbReference type="InterPro" id="IPR009100">
    <property type="entry name" value="AcylCoA_DH/oxidase_NM_dom_sf"/>
</dbReference>
<dbReference type="PROSITE" id="PS00073">
    <property type="entry name" value="ACYL_COA_DH_2"/>
    <property type="match status" value="1"/>
</dbReference>
<sequence>MKHWMFQEEHEIFRKAVRRFVDKEISPHIERWEQEGQVPRSLFKRCGELGYLGIKYPEEYGGMGSDFIMETVFVEELMNCGSGGVSASIGGHVGIASTPIWRFGNEEQKRKYLIPSVKGEMVAALGITEPYAGSDVASIQSTAKKQEEYYILNGTKTFITNGANADYVVVAAKTRERPVHENISLFIVETDWEGFSIGKKLQKLGWRGSDTAELFFENVKIPKENLLGKENEGFKYLMENFQWERLTLALSSIALAEKALEEAMKYSKERIQFGKPIRQFQVLRHKMVDMAVDIEKARYITYRAIYNYNKGENVITEATMAKAYAGEMVSRVCDEAVQIHGGNGYMMEFPVQRYWRDARIQTIGGGTTEIMKEILVKQLDI</sequence>
<dbReference type="Pfam" id="PF00441">
    <property type="entry name" value="Acyl-CoA_dh_1"/>
    <property type="match status" value="1"/>
</dbReference>
<dbReference type="InterPro" id="IPR009075">
    <property type="entry name" value="AcylCo_DH/oxidase_C"/>
</dbReference>
<dbReference type="RefSeq" id="WP_205178295.1">
    <property type="nucleotide sequence ID" value="NZ_JAFBFH010000002.1"/>
</dbReference>
<dbReference type="InterPro" id="IPR036250">
    <property type="entry name" value="AcylCo_DH-like_C"/>
</dbReference>
<dbReference type="InterPro" id="IPR037069">
    <property type="entry name" value="AcylCoA_DH/ox_N_sf"/>
</dbReference>
<dbReference type="SUPFAM" id="SSF56645">
    <property type="entry name" value="Acyl-CoA dehydrogenase NM domain-like"/>
    <property type="match status" value="1"/>
</dbReference>
<evidence type="ECO:0000256" key="4">
    <source>
        <dbReference type="ARBA" id="ARBA00022827"/>
    </source>
</evidence>
<dbReference type="EC" id="1.3.8.7" evidence="9"/>
<reference evidence="9 10" key="1">
    <citation type="submission" date="2021-01" db="EMBL/GenBank/DDBJ databases">
        <title>Genomic Encyclopedia of Type Strains, Phase IV (KMG-IV): sequencing the most valuable type-strain genomes for metagenomic binning, comparative biology and taxonomic classification.</title>
        <authorList>
            <person name="Goeker M."/>
        </authorList>
    </citation>
    <scope>NUCLEOTIDE SEQUENCE [LARGE SCALE GENOMIC DNA]</scope>
    <source>
        <strain evidence="9 10">DSM 105453</strain>
    </source>
</reference>
<evidence type="ECO:0000256" key="2">
    <source>
        <dbReference type="ARBA" id="ARBA00009347"/>
    </source>
</evidence>
<dbReference type="InterPro" id="IPR006091">
    <property type="entry name" value="Acyl-CoA_Oxase/DH_mid-dom"/>
</dbReference>
<evidence type="ECO:0000313" key="10">
    <source>
        <dbReference type="Proteomes" id="UP000823485"/>
    </source>
</evidence>
<dbReference type="PROSITE" id="PS00072">
    <property type="entry name" value="ACYL_COA_DH_1"/>
    <property type="match status" value="1"/>
</dbReference>
<dbReference type="Pfam" id="PF02771">
    <property type="entry name" value="Acyl-CoA_dh_N"/>
    <property type="match status" value="1"/>
</dbReference>
<comment type="cofactor">
    <cofactor evidence="1 5">
        <name>FAD</name>
        <dbReference type="ChEBI" id="CHEBI:57692"/>
    </cofactor>
</comment>
<dbReference type="InterPro" id="IPR006089">
    <property type="entry name" value="Acyl-CoA_DH_CS"/>
</dbReference>
<evidence type="ECO:0000259" key="8">
    <source>
        <dbReference type="Pfam" id="PF02771"/>
    </source>
</evidence>
<dbReference type="PANTHER" id="PTHR43884">
    <property type="entry name" value="ACYL-COA DEHYDROGENASE"/>
    <property type="match status" value="1"/>
</dbReference>
<keyword evidence="5 9" id="KW-0560">Oxidoreductase</keyword>
<dbReference type="Gene3D" id="2.40.110.10">
    <property type="entry name" value="Butyryl-CoA Dehydrogenase, subunit A, domain 2"/>
    <property type="match status" value="1"/>
</dbReference>
<dbReference type="Gene3D" id="1.20.140.10">
    <property type="entry name" value="Butyryl-CoA Dehydrogenase, subunit A, domain 3"/>
    <property type="match status" value="1"/>
</dbReference>
<evidence type="ECO:0000256" key="3">
    <source>
        <dbReference type="ARBA" id="ARBA00022630"/>
    </source>
</evidence>